<dbReference type="InterPro" id="IPR025966">
    <property type="entry name" value="OppC_N"/>
</dbReference>
<evidence type="ECO:0000256" key="5">
    <source>
        <dbReference type="ARBA" id="ARBA00022692"/>
    </source>
</evidence>
<name>A0ABU3IBS9_9ACTO</name>
<evidence type="ECO:0000256" key="1">
    <source>
        <dbReference type="ARBA" id="ARBA00004429"/>
    </source>
</evidence>
<keyword evidence="4" id="KW-0997">Cell inner membrane</keyword>
<evidence type="ECO:0000256" key="7">
    <source>
        <dbReference type="ARBA" id="ARBA00022927"/>
    </source>
</evidence>
<dbReference type="InterPro" id="IPR050366">
    <property type="entry name" value="BP-dependent_transpt_permease"/>
</dbReference>
<evidence type="ECO:0000313" key="16">
    <source>
        <dbReference type="Proteomes" id="UP001247542"/>
    </source>
</evidence>
<keyword evidence="2 12" id="KW-0813">Transport</keyword>
<keyword evidence="3" id="KW-1003">Cell membrane</keyword>
<feature type="region of interest" description="Disordered" evidence="13">
    <location>
        <begin position="1"/>
        <end position="30"/>
    </location>
</feature>
<keyword evidence="9 12" id="KW-0472">Membrane</keyword>
<keyword evidence="5 12" id="KW-0812">Transmembrane</keyword>
<feature type="transmembrane region" description="Helical" evidence="12">
    <location>
        <begin position="115"/>
        <end position="139"/>
    </location>
</feature>
<evidence type="ECO:0000256" key="4">
    <source>
        <dbReference type="ARBA" id="ARBA00022519"/>
    </source>
</evidence>
<comment type="caution">
    <text evidence="15">The sequence shown here is derived from an EMBL/GenBank/DDBJ whole genome shotgun (WGS) entry which is preliminary data.</text>
</comment>
<keyword evidence="7" id="KW-0653">Protein transport</keyword>
<feature type="transmembrane region" description="Helical" evidence="12">
    <location>
        <begin position="234"/>
        <end position="260"/>
    </location>
</feature>
<evidence type="ECO:0000256" key="11">
    <source>
        <dbReference type="ARBA" id="ARBA00072251"/>
    </source>
</evidence>
<dbReference type="SUPFAM" id="SSF161098">
    <property type="entry name" value="MetI-like"/>
    <property type="match status" value="1"/>
</dbReference>
<dbReference type="Pfam" id="PF00528">
    <property type="entry name" value="BPD_transp_1"/>
    <property type="match status" value="1"/>
</dbReference>
<evidence type="ECO:0000256" key="13">
    <source>
        <dbReference type="SAM" id="MobiDB-lite"/>
    </source>
</evidence>
<dbReference type="Proteomes" id="UP001247542">
    <property type="component" value="Unassembled WGS sequence"/>
</dbReference>
<feature type="transmembrane region" description="Helical" evidence="12">
    <location>
        <begin position="51"/>
        <end position="71"/>
    </location>
</feature>
<evidence type="ECO:0000313" key="15">
    <source>
        <dbReference type="EMBL" id="MDT3767832.1"/>
    </source>
</evidence>
<evidence type="ECO:0000256" key="8">
    <source>
        <dbReference type="ARBA" id="ARBA00022989"/>
    </source>
</evidence>
<reference evidence="15 16" key="1">
    <citation type="submission" date="2023-06" db="EMBL/GenBank/DDBJ databases">
        <title>Draft genome sequence of Gleimia hominis type strain CCUG 57540T.</title>
        <authorList>
            <person name="Salva-Serra F."/>
            <person name="Cardew S."/>
            <person name="Jensie Markopoulos S."/>
            <person name="Ohlen M."/>
            <person name="Inganas E."/>
            <person name="Svensson-Stadler L."/>
            <person name="Moore E.R.B."/>
        </authorList>
    </citation>
    <scope>NUCLEOTIDE SEQUENCE [LARGE SCALE GENOMIC DNA]</scope>
    <source>
        <strain evidence="15 16">CCUG 57540</strain>
    </source>
</reference>
<evidence type="ECO:0000256" key="10">
    <source>
        <dbReference type="ARBA" id="ARBA00024202"/>
    </source>
</evidence>
<dbReference type="PROSITE" id="PS50928">
    <property type="entry name" value="ABC_TM1"/>
    <property type="match status" value="1"/>
</dbReference>
<dbReference type="Pfam" id="PF12911">
    <property type="entry name" value="OppC_N"/>
    <property type="match status" value="1"/>
</dbReference>
<evidence type="ECO:0000256" key="3">
    <source>
        <dbReference type="ARBA" id="ARBA00022475"/>
    </source>
</evidence>
<evidence type="ECO:0000256" key="12">
    <source>
        <dbReference type="RuleBase" id="RU363032"/>
    </source>
</evidence>
<evidence type="ECO:0000256" key="6">
    <source>
        <dbReference type="ARBA" id="ARBA00022856"/>
    </source>
</evidence>
<gene>
    <name evidence="15" type="ORF">QS713_07135</name>
</gene>
<evidence type="ECO:0000256" key="2">
    <source>
        <dbReference type="ARBA" id="ARBA00022448"/>
    </source>
</evidence>
<dbReference type="InterPro" id="IPR035906">
    <property type="entry name" value="MetI-like_sf"/>
</dbReference>
<feature type="transmembrane region" description="Helical" evidence="12">
    <location>
        <begin position="281"/>
        <end position="303"/>
    </location>
</feature>
<feature type="transmembrane region" description="Helical" evidence="12">
    <location>
        <begin position="146"/>
        <end position="165"/>
    </location>
</feature>
<keyword evidence="6" id="KW-0571">Peptide transport</keyword>
<dbReference type="Gene3D" id="1.10.3720.10">
    <property type="entry name" value="MetI-like"/>
    <property type="match status" value="1"/>
</dbReference>
<protein>
    <recommendedName>
        <fullName evidence="11">Oligopeptide transport system permease protein OppC</fullName>
    </recommendedName>
</protein>
<comment type="similarity">
    <text evidence="10">Belongs to the binding-protein-dependent transport system permease family. OppBC subfamily.</text>
</comment>
<dbReference type="PANTHER" id="PTHR43386">
    <property type="entry name" value="OLIGOPEPTIDE TRANSPORT SYSTEM PERMEASE PROTEIN APPC"/>
    <property type="match status" value="1"/>
</dbReference>
<accession>A0ABU3IBS9</accession>
<dbReference type="InterPro" id="IPR000515">
    <property type="entry name" value="MetI-like"/>
</dbReference>
<sequence>MSEQVTSAAHAQPPSAVEDEAAQVVDPSTQEGKQMTRRALVMRRFARSKTAVVGLIGFFLIVLLAIIGPFLSPWNFADVDNVSFLQPPSGEHLFGTTQGGRDVLALTLEGLRKSLLIGVCVCLIQTVVAALVGSAAAYFGKVVDKVLLWVVDLLLVIPSFLLIAVISQRGGASKGSIVTFIILLAAFGWMLTARVVRSMTLAVKDLEYVRAAKFMSVPSWVIITKHIIPNVASYLIIDCALGFVTAVMSETVLSYFGFGVQAPNTSLGKLIAEGQASATTTPWVFLAPATILVCTLICVNFIGDGLRDALDPSSKSGGHAA</sequence>
<dbReference type="PANTHER" id="PTHR43386:SF2">
    <property type="entry name" value="OLIGOPEPTIDE TRANSPORT SYSTEM PERMEASE PROTEIN OPPC"/>
    <property type="match status" value="1"/>
</dbReference>
<dbReference type="CDD" id="cd06261">
    <property type="entry name" value="TM_PBP2"/>
    <property type="match status" value="1"/>
</dbReference>
<evidence type="ECO:0000259" key="14">
    <source>
        <dbReference type="PROSITE" id="PS50928"/>
    </source>
</evidence>
<keyword evidence="8 12" id="KW-1133">Transmembrane helix</keyword>
<dbReference type="EMBL" id="JASXSX010000002">
    <property type="protein sequence ID" value="MDT3767832.1"/>
    <property type="molecule type" value="Genomic_DNA"/>
</dbReference>
<feature type="domain" description="ABC transmembrane type-1" evidence="14">
    <location>
        <begin position="111"/>
        <end position="303"/>
    </location>
</feature>
<dbReference type="RefSeq" id="WP_102217132.1">
    <property type="nucleotide sequence ID" value="NZ_CP126963.1"/>
</dbReference>
<organism evidence="15 16">
    <name type="scientific">Gleimia hominis</name>
    <dbReference type="NCBI Taxonomy" id="595468"/>
    <lineage>
        <taxon>Bacteria</taxon>
        <taxon>Bacillati</taxon>
        <taxon>Actinomycetota</taxon>
        <taxon>Actinomycetes</taxon>
        <taxon>Actinomycetales</taxon>
        <taxon>Actinomycetaceae</taxon>
        <taxon>Gleimia</taxon>
    </lineage>
</organism>
<comment type="subcellular location">
    <subcellularLocation>
        <location evidence="1">Cell inner membrane</location>
        <topology evidence="1">Multi-pass membrane protein</topology>
    </subcellularLocation>
    <subcellularLocation>
        <location evidence="12">Cell membrane</location>
        <topology evidence="12">Multi-pass membrane protein</topology>
    </subcellularLocation>
</comment>
<keyword evidence="16" id="KW-1185">Reference proteome</keyword>
<proteinExistence type="inferred from homology"/>
<evidence type="ECO:0000256" key="9">
    <source>
        <dbReference type="ARBA" id="ARBA00023136"/>
    </source>
</evidence>
<feature type="transmembrane region" description="Helical" evidence="12">
    <location>
        <begin position="177"/>
        <end position="196"/>
    </location>
</feature>